<dbReference type="EC" id="3.1.26.4" evidence="10"/>
<dbReference type="InterPro" id="IPR004649">
    <property type="entry name" value="RNase_H2_suA"/>
</dbReference>
<dbReference type="SUPFAM" id="SSF53098">
    <property type="entry name" value="Ribonuclease H-like"/>
    <property type="match status" value="1"/>
</dbReference>
<dbReference type="PANTHER" id="PTHR10954">
    <property type="entry name" value="RIBONUCLEASE H2 SUBUNIT A"/>
    <property type="match status" value="1"/>
</dbReference>
<keyword evidence="6 9" id="KW-0255">Endonuclease</keyword>
<evidence type="ECO:0000256" key="4">
    <source>
        <dbReference type="ARBA" id="ARBA00022722"/>
    </source>
</evidence>
<gene>
    <name evidence="12" type="ORF">C0Q70_09211</name>
</gene>
<keyword evidence="4 9" id="KW-0540">Nuclease</keyword>
<comment type="cofactor">
    <cofactor evidence="2">
        <name>Mg(2+)</name>
        <dbReference type="ChEBI" id="CHEBI:18420"/>
    </cofactor>
</comment>
<evidence type="ECO:0000256" key="5">
    <source>
        <dbReference type="ARBA" id="ARBA00022723"/>
    </source>
</evidence>
<evidence type="ECO:0000256" key="8">
    <source>
        <dbReference type="ARBA" id="ARBA00024981"/>
    </source>
</evidence>
<dbReference type="InterPro" id="IPR001352">
    <property type="entry name" value="RNase_HII/HIII"/>
</dbReference>
<keyword evidence="7 9" id="KW-0378">Hydrolase</keyword>
<evidence type="ECO:0000256" key="7">
    <source>
        <dbReference type="ARBA" id="ARBA00022801"/>
    </source>
</evidence>
<evidence type="ECO:0000313" key="13">
    <source>
        <dbReference type="Proteomes" id="UP000245119"/>
    </source>
</evidence>
<dbReference type="PANTHER" id="PTHR10954:SF7">
    <property type="entry name" value="RIBONUCLEASE H2 SUBUNIT A"/>
    <property type="match status" value="1"/>
</dbReference>
<dbReference type="GO" id="GO:0004523">
    <property type="term" value="F:RNA-DNA hybrid ribonuclease activity"/>
    <property type="evidence" value="ECO:0007669"/>
    <property type="project" value="UniProtKB-UniRule"/>
</dbReference>
<dbReference type="InterPro" id="IPR036397">
    <property type="entry name" value="RNaseH_sf"/>
</dbReference>
<dbReference type="Gene3D" id="3.30.420.10">
    <property type="entry name" value="Ribonuclease H-like superfamily/Ribonuclease H"/>
    <property type="match status" value="1"/>
</dbReference>
<dbReference type="AlphaFoldDB" id="A0A2T7P957"/>
<keyword evidence="13" id="KW-1185">Reference proteome</keyword>
<evidence type="ECO:0000256" key="2">
    <source>
        <dbReference type="ARBA" id="ARBA00001946"/>
    </source>
</evidence>
<evidence type="ECO:0000256" key="6">
    <source>
        <dbReference type="ARBA" id="ARBA00022759"/>
    </source>
</evidence>
<comment type="function">
    <text evidence="10">Endonuclease that specifically degrades the RNA of RNA-DNA hybrids.</text>
</comment>
<dbReference type="FunFam" id="3.30.420.10:FF:000016">
    <property type="entry name" value="Ribonuclease"/>
    <property type="match status" value="1"/>
</dbReference>
<evidence type="ECO:0000313" key="12">
    <source>
        <dbReference type="EMBL" id="PVD29950.1"/>
    </source>
</evidence>
<dbReference type="Pfam" id="PF01351">
    <property type="entry name" value="RNase_HII"/>
    <property type="match status" value="1"/>
</dbReference>
<reference evidence="12 13" key="1">
    <citation type="submission" date="2018-04" db="EMBL/GenBank/DDBJ databases">
        <title>The genome of golden apple snail Pomacea canaliculata provides insight into stress tolerance and invasive adaptation.</title>
        <authorList>
            <person name="Liu C."/>
            <person name="Liu B."/>
            <person name="Ren Y."/>
            <person name="Zhang Y."/>
            <person name="Wang H."/>
            <person name="Li S."/>
            <person name="Jiang F."/>
            <person name="Yin L."/>
            <person name="Zhang G."/>
            <person name="Qian W."/>
            <person name="Fan W."/>
        </authorList>
    </citation>
    <scope>NUCLEOTIDE SEQUENCE [LARGE SCALE GENOMIC DNA]</scope>
    <source>
        <strain evidence="12">SZHN2017</strain>
        <tissue evidence="12">Muscle</tissue>
    </source>
</reference>
<keyword evidence="5 9" id="KW-0479">Metal-binding</keyword>
<accession>A0A2T7P957</accession>
<dbReference type="GO" id="GO:0006298">
    <property type="term" value="P:mismatch repair"/>
    <property type="evidence" value="ECO:0007669"/>
    <property type="project" value="TreeGrafter"/>
</dbReference>
<dbReference type="InterPro" id="IPR023160">
    <property type="entry name" value="RNase_HII_hlx-loop-hlx_cap_dom"/>
</dbReference>
<comment type="cofactor">
    <cofactor evidence="9">
        <name>Mn(2+)</name>
        <dbReference type="ChEBI" id="CHEBI:29035"/>
    </cofactor>
    <cofactor evidence="9">
        <name>Mg(2+)</name>
        <dbReference type="ChEBI" id="CHEBI:18420"/>
    </cofactor>
    <text evidence="9">Manganese or magnesium. Binds 1 divalent metal ion per monomer in the absence of substrate. May bind a second metal ion after substrate binding.</text>
</comment>
<organism evidence="12 13">
    <name type="scientific">Pomacea canaliculata</name>
    <name type="common">Golden apple snail</name>
    <dbReference type="NCBI Taxonomy" id="400727"/>
    <lineage>
        <taxon>Eukaryota</taxon>
        <taxon>Metazoa</taxon>
        <taxon>Spiralia</taxon>
        <taxon>Lophotrochozoa</taxon>
        <taxon>Mollusca</taxon>
        <taxon>Gastropoda</taxon>
        <taxon>Caenogastropoda</taxon>
        <taxon>Architaenioglossa</taxon>
        <taxon>Ampullarioidea</taxon>
        <taxon>Ampullariidae</taxon>
        <taxon>Pomacea</taxon>
    </lineage>
</organism>
<comment type="similarity">
    <text evidence="3">Belongs to the RNase HII family. Eukaryotic subfamily.</text>
</comment>
<dbReference type="GO" id="GO:0046872">
    <property type="term" value="F:metal ion binding"/>
    <property type="evidence" value="ECO:0007669"/>
    <property type="project" value="UniProtKB-KW"/>
</dbReference>
<evidence type="ECO:0000256" key="3">
    <source>
        <dbReference type="ARBA" id="ARBA00007058"/>
    </source>
</evidence>
<evidence type="ECO:0000256" key="9">
    <source>
        <dbReference type="PROSITE-ProRule" id="PRU01319"/>
    </source>
</evidence>
<dbReference type="InterPro" id="IPR012337">
    <property type="entry name" value="RNaseH-like_sf"/>
</dbReference>
<dbReference type="Proteomes" id="UP000245119">
    <property type="component" value="Linkage Group LG5"/>
</dbReference>
<protein>
    <recommendedName>
        <fullName evidence="10">Ribonuclease</fullName>
        <ecNumber evidence="10">3.1.26.4</ecNumber>
    </recommendedName>
</protein>
<feature type="binding site" evidence="9">
    <location>
        <position position="147"/>
    </location>
    <ligand>
        <name>a divalent metal cation</name>
        <dbReference type="ChEBI" id="CHEBI:60240"/>
    </ligand>
</feature>
<name>A0A2T7P957_POMCA</name>
<dbReference type="Gene3D" id="1.10.10.460">
    <property type="entry name" value="Ribonuclease hii. Domain 2"/>
    <property type="match status" value="1"/>
</dbReference>
<proteinExistence type="inferred from homology"/>
<dbReference type="CDD" id="cd07181">
    <property type="entry name" value="RNase_HII_eukaryota_like"/>
    <property type="match status" value="1"/>
</dbReference>
<dbReference type="STRING" id="400727.A0A2T7P957"/>
<dbReference type="OrthoDB" id="7462577at2759"/>
<comment type="function">
    <text evidence="8">Catalytic subunit of RNase HII, an endonuclease that specifically degrades the RNA of RNA:DNA hybrids. Participates in DNA replication, possibly by mediating the removal of lagging-strand Okazaki fragment RNA primers during DNA replication. Mediates the excision of single ribonucleotides from DNA:RNA duplexes.</text>
</comment>
<sequence>MSLNKMDLSSFEKDRSKNCTLESPIDDRLKNEPCWLGIDEAGRGPVLGPLVYGICFSPIADKDKFREMGFADSKTLTEEQRESIFQKICETNNMIGWMVDILSPTYISRSMLRRAKYNLNALSHDCAIGLVQKALNRGVNIAEVYVDTVGDPAKYQAKMQDIFPSIQVTVAKKADSLFPVVSAASICAKVARDRAVKNWQFAEGVYIQDNNFGSGYPNDPATKKFLKENIDDVFGFPNFVRFSWSTAALILEREAVSVVWEDDEVETQESSGTSSLLQYFKKADEDQKMQRHRFFTESSLSHLTAL</sequence>
<dbReference type="GO" id="GO:0043137">
    <property type="term" value="P:DNA replication, removal of RNA primer"/>
    <property type="evidence" value="ECO:0007669"/>
    <property type="project" value="TreeGrafter"/>
</dbReference>
<dbReference type="OMA" id="REECRFF"/>
<comment type="catalytic activity">
    <reaction evidence="1 9 10">
        <text>Endonucleolytic cleavage to 5'-phosphomonoester.</text>
        <dbReference type="EC" id="3.1.26.4"/>
    </reaction>
</comment>
<dbReference type="GO" id="GO:0032299">
    <property type="term" value="C:ribonuclease H2 complex"/>
    <property type="evidence" value="ECO:0007669"/>
    <property type="project" value="TreeGrafter"/>
</dbReference>
<dbReference type="NCBIfam" id="TIGR00729">
    <property type="entry name" value="ribonuclease HII"/>
    <property type="match status" value="1"/>
</dbReference>
<evidence type="ECO:0000256" key="10">
    <source>
        <dbReference type="RuleBase" id="RU003515"/>
    </source>
</evidence>
<dbReference type="PROSITE" id="PS51975">
    <property type="entry name" value="RNASE_H_2"/>
    <property type="match status" value="1"/>
</dbReference>
<evidence type="ECO:0000256" key="1">
    <source>
        <dbReference type="ARBA" id="ARBA00000077"/>
    </source>
</evidence>
<feature type="binding site" evidence="9">
    <location>
        <position position="40"/>
    </location>
    <ligand>
        <name>a divalent metal cation</name>
        <dbReference type="ChEBI" id="CHEBI:60240"/>
    </ligand>
</feature>
<evidence type="ECO:0000259" key="11">
    <source>
        <dbReference type="PROSITE" id="PS51975"/>
    </source>
</evidence>
<dbReference type="InterPro" id="IPR024567">
    <property type="entry name" value="RNase_HII/HIII_dom"/>
</dbReference>
<comment type="caution">
    <text evidence="12">The sequence shown here is derived from an EMBL/GenBank/DDBJ whole genome shotgun (WGS) entry which is preliminary data.</text>
</comment>
<dbReference type="FunFam" id="1.10.10.460:FF:000001">
    <property type="entry name" value="Ribonuclease"/>
    <property type="match status" value="1"/>
</dbReference>
<feature type="domain" description="RNase H type-2" evidence="11">
    <location>
        <begin position="33"/>
        <end position="256"/>
    </location>
</feature>
<dbReference type="EMBL" id="PZQS01000005">
    <property type="protein sequence ID" value="PVD29950.1"/>
    <property type="molecule type" value="Genomic_DNA"/>
</dbReference>
<feature type="binding site" evidence="9">
    <location>
        <position position="39"/>
    </location>
    <ligand>
        <name>a divalent metal cation</name>
        <dbReference type="ChEBI" id="CHEBI:60240"/>
    </ligand>
</feature>
<dbReference type="GO" id="GO:0003723">
    <property type="term" value="F:RNA binding"/>
    <property type="evidence" value="ECO:0007669"/>
    <property type="project" value="UniProtKB-UniRule"/>
</dbReference>